<dbReference type="Gene3D" id="2.120.10.30">
    <property type="entry name" value="TolB, C-terminal domain"/>
    <property type="match status" value="3"/>
</dbReference>
<dbReference type="SUPFAM" id="SSF101898">
    <property type="entry name" value="NHL repeat"/>
    <property type="match status" value="1"/>
</dbReference>
<dbReference type="RefSeq" id="WP_187639390.1">
    <property type="nucleotide sequence ID" value="NZ_VZQQ01000113.1"/>
</dbReference>
<evidence type="ECO:0000313" key="5">
    <source>
        <dbReference type="Proteomes" id="UP000736373"/>
    </source>
</evidence>
<evidence type="ECO:0000313" key="4">
    <source>
        <dbReference type="EMBL" id="MBC8752544.1"/>
    </source>
</evidence>
<comment type="caution">
    <text evidence="4">The sequence shown here is derived from an EMBL/GenBank/DDBJ whole genome shotgun (WGS) entry which is preliminary data.</text>
</comment>
<feature type="chain" id="PRO_5047051039" description="Teneurin NHL domain-containing protein" evidence="2">
    <location>
        <begin position="33"/>
        <end position="416"/>
    </location>
</feature>
<dbReference type="Proteomes" id="UP000736373">
    <property type="component" value="Unassembled WGS sequence"/>
</dbReference>
<organism evidence="4 5">
    <name type="scientific">Paraburkholderia podalyriae</name>
    <dbReference type="NCBI Taxonomy" id="1938811"/>
    <lineage>
        <taxon>Bacteria</taxon>
        <taxon>Pseudomonadati</taxon>
        <taxon>Pseudomonadota</taxon>
        <taxon>Betaproteobacteria</taxon>
        <taxon>Burkholderiales</taxon>
        <taxon>Burkholderiaceae</taxon>
        <taxon>Paraburkholderia</taxon>
    </lineage>
</organism>
<evidence type="ECO:0000259" key="3">
    <source>
        <dbReference type="Pfam" id="PF25021"/>
    </source>
</evidence>
<dbReference type="PANTHER" id="PTHR46388">
    <property type="entry name" value="NHL REPEAT-CONTAINING PROTEIN 2"/>
    <property type="match status" value="1"/>
</dbReference>
<keyword evidence="5" id="KW-1185">Reference proteome</keyword>
<proteinExistence type="predicted"/>
<gene>
    <name evidence="4" type="ORF">F6X42_41020</name>
</gene>
<dbReference type="Pfam" id="PF25021">
    <property type="entry name" value="TEN_NHL"/>
    <property type="match status" value="1"/>
</dbReference>
<dbReference type="InterPro" id="IPR011042">
    <property type="entry name" value="6-blade_b-propeller_TolB-like"/>
</dbReference>
<protein>
    <recommendedName>
        <fullName evidence="3">Teneurin NHL domain-containing protein</fullName>
    </recommendedName>
</protein>
<reference evidence="4 5" key="1">
    <citation type="submission" date="2019-09" db="EMBL/GenBank/DDBJ databases">
        <title>Paraburkholderia podalyriae sp. nov., A South African Podalyria-associated rhizobium.</title>
        <authorList>
            <person name="Mavima L."/>
            <person name="Beukes C.W."/>
            <person name="Palmer M."/>
            <person name="De Meyer S.E."/>
            <person name="James E.K."/>
            <person name="Maluk M."/>
            <person name="Avontuur J.R."/>
            <person name="Chan W.Y."/>
            <person name="Venter S.N."/>
            <person name="Steenkamp E.T."/>
        </authorList>
    </citation>
    <scope>NUCLEOTIDE SEQUENCE [LARGE SCALE GENOMIC DNA]</scope>
    <source>
        <strain evidence="4 5">WC7.3b</strain>
    </source>
</reference>
<feature type="compositionally biased region" description="Basic and acidic residues" evidence="1">
    <location>
        <begin position="393"/>
        <end position="408"/>
    </location>
</feature>
<evidence type="ECO:0000256" key="2">
    <source>
        <dbReference type="SAM" id="SignalP"/>
    </source>
</evidence>
<feature type="domain" description="Teneurin NHL" evidence="3">
    <location>
        <begin position="96"/>
        <end position="145"/>
    </location>
</feature>
<dbReference type="EMBL" id="VZQQ01000113">
    <property type="protein sequence ID" value="MBC8752544.1"/>
    <property type="molecule type" value="Genomic_DNA"/>
</dbReference>
<sequence>MSHGTQLCPSIAVMLRALYALLLIATANPAPAQIISTVAGPGQGGVGAAGIQANAIAVDRWGNIYTAEPTFLVVRRIDHASGTVTIIAGTGQAGYSGDGGPATQAMLHDPTGVALDRAGNVFIGDFGVGVRRVDRETGVITTVAGPGNPGVPNRGDGGPATQAIMLATDVLLNGEGDLYIGDDNRIRRVDHKTGIITTVVGDGHDAFLGGSGEGGPATGAGFGYIPALAFGPHRELYIVDPGLSNVRRVDRRTDIITTVAGEHLTFFSAPPAPFGYNGDGVAATDALLNFPTHITFDCAGNLTISDTVNSRVRQVNRQTGIITTIAGNGQDSYGGDGGLATQAGIDGPRGLAFGPEGDLFFAEAGGSSGYIRKVSGLPKAGRRCEERDEDRDGGDAGRPNDRTDRKDGGALLPWWW</sequence>
<feature type="signal peptide" evidence="2">
    <location>
        <begin position="1"/>
        <end position="32"/>
    </location>
</feature>
<feature type="region of interest" description="Disordered" evidence="1">
    <location>
        <begin position="378"/>
        <end position="412"/>
    </location>
</feature>
<keyword evidence="2" id="KW-0732">Signal</keyword>
<name>A0ABR7Q1X7_9BURK</name>
<accession>A0ABR7Q1X7</accession>
<dbReference type="InterPro" id="IPR056822">
    <property type="entry name" value="TEN_NHL"/>
</dbReference>
<dbReference type="PANTHER" id="PTHR46388:SF2">
    <property type="entry name" value="NHL REPEAT-CONTAINING PROTEIN 2"/>
    <property type="match status" value="1"/>
</dbReference>
<evidence type="ECO:0000256" key="1">
    <source>
        <dbReference type="SAM" id="MobiDB-lite"/>
    </source>
</evidence>